<evidence type="ECO:0000256" key="1">
    <source>
        <dbReference type="ARBA" id="ARBA00007806"/>
    </source>
</evidence>
<dbReference type="SUPFAM" id="SSF51445">
    <property type="entry name" value="(Trans)glycosidases"/>
    <property type="match status" value="1"/>
</dbReference>
<reference evidence="6" key="1">
    <citation type="journal article" date="2014" name="Int. J. Syst. Evol. Microbiol.">
        <title>Complete genome sequence of Corynebacterium casei LMG S-19264T (=DSM 44701T), isolated from a smear-ripened cheese.</title>
        <authorList>
            <consortium name="US DOE Joint Genome Institute (JGI-PGF)"/>
            <person name="Walter F."/>
            <person name="Albersmeier A."/>
            <person name="Kalinowski J."/>
            <person name="Ruckert C."/>
        </authorList>
    </citation>
    <scope>NUCLEOTIDE SEQUENCE</scope>
    <source>
        <strain evidence="6">JCM 12862</strain>
    </source>
</reference>
<dbReference type="Gene3D" id="2.60.40.1180">
    <property type="entry name" value="Golgi alpha-mannosidase II"/>
    <property type="match status" value="2"/>
</dbReference>
<evidence type="ECO:0000313" key="6">
    <source>
        <dbReference type="EMBL" id="GGK27820.1"/>
    </source>
</evidence>
<dbReference type="AlphaFoldDB" id="A0A8J3FH78"/>
<keyword evidence="7" id="KW-1185">Reference proteome</keyword>
<dbReference type="InterPro" id="IPR051816">
    <property type="entry name" value="Glycosyl_Hydrolase_31"/>
</dbReference>
<dbReference type="InterPro" id="IPR033403">
    <property type="entry name" value="DUF5110"/>
</dbReference>
<protein>
    <submittedName>
        <fullName evidence="6">Uncharacterized protein</fullName>
    </submittedName>
</protein>
<feature type="domain" description="Glycosyl hydrolase family 31 C-terminal" evidence="5">
    <location>
        <begin position="402"/>
        <end position="466"/>
    </location>
</feature>
<feature type="domain" description="Glycoside hydrolase family 31 TIM barrel" evidence="3">
    <location>
        <begin position="41"/>
        <end position="380"/>
    </location>
</feature>
<evidence type="ECO:0000313" key="7">
    <source>
        <dbReference type="Proteomes" id="UP000612329"/>
    </source>
</evidence>
<dbReference type="PROSITE" id="PS51257">
    <property type="entry name" value="PROKAR_LIPOPROTEIN"/>
    <property type="match status" value="1"/>
</dbReference>
<dbReference type="PANTHER" id="PTHR43863:SF2">
    <property type="entry name" value="MALTASE-GLUCOAMYLASE"/>
    <property type="match status" value="1"/>
</dbReference>
<keyword evidence="2" id="KW-0378">Hydrolase</keyword>
<dbReference type="PANTHER" id="PTHR43863">
    <property type="entry name" value="HYDROLASE, PUTATIVE (AFU_ORTHOLOGUE AFUA_1G03140)-RELATED"/>
    <property type="match status" value="1"/>
</dbReference>
<feature type="domain" description="DUF5110" evidence="4">
    <location>
        <begin position="483"/>
        <end position="553"/>
    </location>
</feature>
<evidence type="ECO:0000256" key="2">
    <source>
        <dbReference type="RuleBase" id="RU361185"/>
    </source>
</evidence>
<dbReference type="InterPro" id="IPR000322">
    <property type="entry name" value="Glyco_hydro_31_TIM"/>
</dbReference>
<accession>A0A8J3FH78</accession>
<evidence type="ECO:0000259" key="3">
    <source>
        <dbReference type="Pfam" id="PF01055"/>
    </source>
</evidence>
<evidence type="ECO:0000259" key="5">
    <source>
        <dbReference type="Pfam" id="PF21365"/>
    </source>
</evidence>
<dbReference type="InterPro" id="IPR048395">
    <property type="entry name" value="Glyco_hydro_31_C"/>
</dbReference>
<dbReference type="InterPro" id="IPR013780">
    <property type="entry name" value="Glyco_hydro_b"/>
</dbReference>
<reference evidence="6" key="2">
    <citation type="submission" date="2020-09" db="EMBL/GenBank/DDBJ databases">
        <authorList>
            <person name="Sun Q."/>
            <person name="Ohkuma M."/>
        </authorList>
    </citation>
    <scope>NUCLEOTIDE SEQUENCE</scope>
    <source>
        <strain evidence="6">JCM 12862</strain>
    </source>
</reference>
<dbReference type="Pfam" id="PF21365">
    <property type="entry name" value="Glyco_hydro_31_3rd"/>
    <property type="match status" value="1"/>
</dbReference>
<proteinExistence type="inferred from homology"/>
<dbReference type="RefSeq" id="WP_188653147.1">
    <property type="nucleotide sequence ID" value="NZ_BMNR01000005.1"/>
</dbReference>
<dbReference type="GO" id="GO:0004553">
    <property type="term" value="F:hydrolase activity, hydrolyzing O-glycosyl compounds"/>
    <property type="evidence" value="ECO:0007669"/>
    <property type="project" value="InterPro"/>
</dbReference>
<dbReference type="Pfam" id="PF17137">
    <property type="entry name" value="DUF5110"/>
    <property type="match status" value="1"/>
</dbReference>
<dbReference type="EMBL" id="BMNR01000005">
    <property type="protein sequence ID" value="GGK27820.1"/>
    <property type="molecule type" value="Genomic_DNA"/>
</dbReference>
<comment type="caution">
    <text evidence="6">The sequence shown here is derived from an EMBL/GenBank/DDBJ whole genome shotgun (WGS) entry which is preliminary data.</text>
</comment>
<comment type="similarity">
    <text evidence="1 2">Belongs to the glycosyl hydrolase 31 family.</text>
</comment>
<dbReference type="Proteomes" id="UP000612329">
    <property type="component" value="Unassembled WGS sequence"/>
</dbReference>
<keyword evidence="2" id="KW-0326">Glycosidase</keyword>
<dbReference type="GO" id="GO:0005975">
    <property type="term" value="P:carbohydrate metabolic process"/>
    <property type="evidence" value="ECO:0007669"/>
    <property type="project" value="InterPro"/>
</dbReference>
<gene>
    <name evidence="6" type="ORF">GCM10007962_22620</name>
</gene>
<name>A0A8J3FH78_9FLAO</name>
<evidence type="ECO:0000259" key="4">
    <source>
        <dbReference type="Pfam" id="PF17137"/>
    </source>
</evidence>
<dbReference type="SUPFAM" id="SSF51011">
    <property type="entry name" value="Glycosyl hydrolase domain"/>
    <property type="match status" value="1"/>
</dbReference>
<dbReference type="Gene3D" id="3.20.20.80">
    <property type="entry name" value="Glycosidases"/>
    <property type="match status" value="2"/>
</dbReference>
<dbReference type="Pfam" id="PF01055">
    <property type="entry name" value="Glyco_hydro_31_2nd"/>
    <property type="match status" value="1"/>
</dbReference>
<organism evidence="6 7">
    <name type="scientific">Yeosuana aromativorans</name>
    <dbReference type="NCBI Taxonomy" id="288019"/>
    <lineage>
        <taxon>Bacteria</taxon>
        <taxon>Pseudomonadati</taxon>
        <taxon>Bacteroidota</taxon>
        <taxon>Flavobacteriia</taxon>
        <taxon>Flavobacteriales</taxon>
        <taxon>Flavobacteriaceae</taxon>
        <taxon>Yeosuana</taxon>
    </lineage>
</organism>
<dbReference type="InterPro" id="IPR017853">
    <property type="entry name" value="GH"/>
</dbReference>
<sequence length="594" mass="68712">MKVLRCLLAVSVIVLMSSCKNEIKTYEGGKINIKIADSTVVLPPSWAFGYIYGAYTNQKESIQLINNIIEHDYPIDAFWIDSWIWDWKNQGEGPDKYLDFVADTISYPSFKNLWSFMEDKNIKSGMWIWDCILKTGNEEIYNDFKTKGYFKNEYVNNNSWHNGSKTTIMDGNAVKVDGTWCGNIDFENPEAVDYFKKQMGPFFEDGLDFLKLDRTDAVPVVKAMFELTQEKGKETKGRGFIFSHSNGVETGEYKKYPGKWTDDTRSDWSAFKHKRPFQPWIPKVGLKENIAMYTDLNKHYHKIPFLANDMGGFAVSEDGFVDEELYIRWLQFATFVPLTTPFSQPENKSGNIAFNISERADTIFKTFSHLKMKLFPYIYTYAHKSRIDGINTIRPIKDDLYTYHFGDNFLVAPIYEEGSRARIVNFPKGDTWINYWTGEEYDGGTNETIQANINVMPLFVKKGAIIPMRSYSRSISKGSNDFIELHLYPGKNGHFQLIEDDGISNDYLNGIFAVTDLDMEQLNDTSFKLTINPVKGYYNGMNESRKWQIFIHSKTIYNQLRMKSKAQLLIQENGLMKSEIFSGNIHETLEFIFQ</sequence>